<dbReference type="GO" id="GO:0031410">
    <property type="term" value="C:cytoplasmic vesicle"/>
    <property type="evidence" value="ECO:0007669"/>
    <property type="project" value="UniProtKB-KW"/>
</dbReference>
<dbReference type="FunCoup" id="A0A0C3BVW9">
    <property type="interactions" value="75"/>
</dbReference>
<dbReference type="PANTHER" id="PTHR31792">
    <property type="entry name" value="VACUOLAR ATPASE ASSEMBLY INTEGRAL MEMBRANE PROTEIN VMA21"/>
    <property type="match status" value="1"/>
</dbReference>
<reference evidence="8" key="2">
    <citation type="submission" date="2015-01" db="EMBL/GenBank/DDBJ databases">
        <title>Evolutionary Origins and Diversification of the Mycorrhizal Mutualists.</title>
        <authorList>
            <consortium name="DOE Joint Genome Institute"/>
            <consortium name="Mycorrhizal Genomics Consortium"/>
            <person name="Kohler A."/>
            <person name="Kuo A."/>
            <person name="Nagy L.G."/>
            <person name="Floudas D."/>
            <person name="Copeland A."/>
            <person name="Barry K.W."/>
            <person name="Cichocki N."/>
            <person name="Veneault-Fourrey C."/>
            <person name="LaButti K."/>
            <person name="Lindquist E.A."/>
            <person name="Lipzen A."/>
            <person name="Lundell T."/>
            <person name="Morin E."/>
            <person name="Murat C."/>
            <person name="Riley R."/>
            <person name="Ohm R."/>
            <person name="Sun H."/>
            <person name="Tunlid A."/>
            <person name="Henrissat B."/>
            <person name="Grigoriev I.V."/>
            <person name="Hibbett D.S."/>
            <person name="Martin F."/>
        </authorList>
    </citation>
    <scope>NUCLEOTIDE SEQUENCE [LARGE SCALE GENOMIC DNA]</scope>
    <source>
        <strain evidence="8">F 1598</strain>
    </source>
</reference>
<evidence type="ECO:0000256" key="4">
    <source>
        <dbReference type="ARBA" id="ARBA00023136"/>
    </source>
</evidence>
<dbReference type="OrthoDB" id="160405at2759"/>
<keyword evidence="1 6" id="KW-0812">Transmembrane</keyword>
<evidence type="ECO:0000256" key="1">
    <source>
        <dbReference type="ARBA" id="ARBA00022692"/>
    </source>
</evidence>
<dbReference type="HOGENOM" id="CLU_154717_0_0_1"/>
<dbReference type="EMBL" id="KN832972">
    <property type="protein sequence ID" value="KIM90678.1"/>
    <property type="molecule type" value="Genomic_DNA"/>
</dbReference>
<name>A0A0C3BVW9_PILCF</name>
<keyword evidence="5" id="KW-0968">Cytoplasmic vesicle</keyword>
<keyword evidence="3 6" id="KW-1133">Transmembrane helix</keyword>
<keyword evidence="8" id="KW-1185">Reference proteome</keyword>
<evidence type="ECO:0000256" key="6">
    <source>
        <dbReference type="SAM" id="Phobius"/>
    </source>
</evidence>
<dbReference type="Pfam" id="PF09446">
    <property type="entry name" value="VMA21"/>
    <property type="match status" value="1"/>
</dbReference>
<reference evidence="7 8" key="1">
    <citation type="submission" date="2014-04" db="EMBL/GenBank/DDBJ databases">
        <authorList>
            <consortium name="DOE Joint Genome Institute"/>
            <person name="Kuo A."/>
            <person name="Tarkka M."/>
            <person name="Buscot F."/>
            <person name="Kohler A."/>
            <person name="Nagy L.G."/>
            <person name="Floudas D."/>
            <person name="Copeland A."/>
            <person name="Barry K.W."/>
            <person name="Cichocki N."/>
            <person name="Veneault-Fourrey C."/>
            <person name="LaButti K."/>
            <person name="Lindquist E.A."/>
            <person name="Lipzen A."/>
            <person name="Lundell T."/>
            <person name="Morin E."/>
            <person name="Murat C."/>
            <person name="Sun H."/>
            <person name="Tunlid A."/>
            <person name="Henrissat B."/>
            <person name="Grigoriev I.V."/>
            <person name="Hibbett D.S."/>
            <person name="Martin F."/>
            <person name="Nordberg H.P."/>
            <person name="Cantor M.N."/>
            <person name="Hua S.X."/>
        </authorList>
    </citation>
    <scope>NUCLEOTIDE SEQUENCE [LARGE SCALE GENOMIC DNA]</scope>
    <source>
        <strain evidence="7 8">F 1598</strain>
    </source>
</reference>
<protein>
    <recommendedName>
        <fullName evidence="9">Vacuolar ATPase assembly integral membrane protein VMA21</fullName>
    </recommendedName>
</protein>
<feature type="transmembrane region" description="Helical" evidence="6">
    <location>
        <begin position="52"/>
        <end position="74"/>
    </location>
</feature>
<dbReference type="PANTHER" id="PTHR31792:SF3">
    <property type="entry name" value="VACUOLAR ATPASE ASSEMBLY INTEGRAL MEMBRANE PROTEIN VMA21"/>
    <property type="match status" value="1"/>
</dbReference>
<sequence length="97" mass="10708">MSDQAAVGKVTSQTAQKGVLAKLIIFSLSLGIVPIALYFVTEKYVWDGNSSYAAITAVFAANVVLFAYIIVSLLDDREMMQSAEEKKLQFSNRRKVE</sequence>
<evidence type="ECO:0000256" key="5">
    <source>
        <dbReference type="ARBA" id="ARBA00023329"/>
    </source>
</evidence>
<dbReference type="AlphaFoldDB" id="A0A0C3BVW9"/>
<dbReference type="InParanoid" id="A0A0C3BVW9"/>
<dbReference type="GO" id="GO:0070072">
    <property type="term" value="P:vacuolar proton-transporting V-type ATPase complex assembly"/>
    <property type="evidence" value="ECO:0007669"/>
    <property type="project" value="InterPro"/>
</dbReference>
<evidence type="ECO:0000313" key="7">
    <source>
        <dbReference type="EMBL" id="KIM90678.1"/>
    </source>
</evidence>
<gene>
    <name evidence="7" type="ORF">PILCRDRAFT_811134</name>
</gene>
<dbReference type="GO" id="GO:0005789">
    <property type="term" value="C:endoplasmic reticulum membrane"/>
    <property type="evidence" value="ECO:0007669"/>
    <property type="project" value="TreeGrafter"/>
</dbReference>
<evidence type="ECO:0008006" key="9">
    <source>
        <dbReference type="Google" id="ProtNLM"/>
    </source>
</evidence>
<proteinExistence type="predicted"/>
<feature type="transmembrane region" description="Helical" evidence="6">
    <location>
        <begin position="19"/>
        <end position="40"/>
    </location>
</feature>
<evidence type="ECO:0000313" key="8">
    <source>
        <dbReference type="Proteomes" id="UP000054166"/>
    </source>
</evidence>
<organism evidence="7 8">
    <name type="scientific">Piloderma croceum (strain F 1598)</name>
    <dbReference type="NCBI Taxonomy" id="765440"/>
    <lineage>
        <taxon>Eukaryota</taxon>
        <taxon>Fungi</taxon>
        <taxon>Dikarya</taxon>
        <taxon>Basidiomycota</taxon>
        <taxon>Agaricomycotina</taxon>
        <taxon>Agaricomycetes</taxon>
        <taxon>Agaricomycetidae</taxon>
        <taxon>Atheliales</taxon>
        <taxon>Atheliaceae</taxon>
        <taxon>Piloderma</taxon>
    </lineage>
</organism>
<keyword evidence="4 6" id="KW-0472">Membrane</keyword>
<accession>A0A0C3BVW9</accession>
<keyword evidence="2" id="KW-0256">Endoplasmic reticulum</keyword>
<dbReference type="InterPro" id="IPR019013">
    <property type="entry name" value="Vma21"/>
</dbReference>
<evidence type="ECO:0000256" key="2">
    <source>
        <dbReference type="ARBA" id="ARBA00022824"/>
    </source>
</evidence>
<dbReference type="STRING" id="765440.A0A0C3BVW9"/>
<dbReference type="Proteomes" id="UP000054166">
    <property type="component" value="Unassembled WGS sequence"/>
</dbReference>
<evidence type="ECO:0000256" key="3">
    <source>
        <dbReference type="ARBA" id="ARBA00022989"/>
    </source>
</evidence>